<dbReference type="OrthoDB" id="412006at2759"/>
<dbReference type="EMBL" id="AVOT02004195">
    <property type="protein sequence ID" value="MBW0475660.1"/>
    <property type="molecule type" value="Genomic_DNA"/>
</dbReference>
<comment type="caution">
    <text evidence="1">The sequence shown here is derived from an EMBL/GenBank/DDBJ whole genome shotgun (WGS) entry which is preliminary data.</text>
</comment>
<dbReference type="Proteomes" id="UP000765509">
    <property type="component" value="Unassembled WGS sequence"/>
</dbReference>
<proteinExistence type="predicted"/>
<reference evidence="1" key="1">
    <citation type="submission" date="2021-03" db="EMBL/GenBank/DDBJ databases">
        <title>Draft genome sequence of rust myrtle Austropuccinia psidii MF-1, a brazilian biotype.</title>
        <authorList>
            <person name="Quecine M.C."/>
            <person name="Pachon D.M.R."/>
            <person name="Bonatelli M.L."/>
            <person name="Correr F.H."/>
            <person name="Franceschini L.M."/>
            <person name="Leite T.F."/>
            <person name="Margarido G.R.A."/>
            <person name="Almeida C.A."/>
            <person name="Ferrarezi J.A."/>
            <person name="Labate C.A."/>
        </authorList>
    </citation>
    <scope>NUCLEOTIDE SEQUENCE</scope>
    <source>
        <strain evidence="1">MF-1</strain>
    </source>
</reference>
<protein>
    <recommendedName>
        <fullName evidence="3">Reverse transcriptase domain-containing protein</fullName>
    </recommendedName>
</protein>
<dbReference type="AlphaFoldDB" id="A0A9Q3GQW4"/>
<gene>
    <name evidence="1" type="ORF">O181_015375</name>
</gene>
<dbReference type="PANTHER" id="PTHR19446">
    <property type="entry name" value="REVERSE TRANSCRIPTASES"/>
    <property type="match status" value="1"/>
</dbReference>
<sequence>MEGKLTNKKQEQTDLFFHIFAQAESTIEDVEETTIIIDQSRPLCFEKIAVDEIRTNIKQLPNKKSPGPEGVPNELIKIACDLLVNKLSDLFNNCLTIGHFPTSRKRASTIIIQKTNKSDYSDPSA</sequence>
<evidence type="ECO:0008006" key="3">
    <source>
        <dbReference type="Google" id="ProtNLM"/>
    </source>
</evidence>
<accession>A0A9Q3GQW4</accession>
<evidence type="ECO:0000313" key="2">
    <source>
        <dbReference type="Proteomes" id="UP000765509"/>
    </source>
</evidence>
<organism evidence="1 2">
    <name type="scientific">Austropuccinia psidii MF-1</name>
    <dbReference type="NCBI Taxonomy" id="1389203"/>
    <lineage>
        <taxon>Eukaryota</taxon>
        <taxon>Fungi</taxon>
        <taxon>Dikarya</taxon>
        <taxon>Basidiomycota</taxon>
        <taxon>Pucciniomycotina</taxon>
        <taxon>Pucciniomycetes</taxon>
        <taxon>Pucciniales</taxon>
        <taxon>Sphaerophragmiaceae</taxon>
        <taxon>Austropuccinia</taxon>
    </lineage>
</organism>
<evidence type="ECO:0000313" key="1">
    <source>
        <dbReference type="EMBL" id="MBW0475660.1"/>
    </source>
</evidence>
<keyword evidence="2" id="KW-1185">Reference proteome</keyword>
<name>A0A9Q3GQW4_9BASI</name>